<dbReference type="PIRSF" id="PIRSF000401">
    <property type="entry name" value="RPL11_MTase"/>
    <property type="match status" value="1"/>
</dbReference>
<keyword evidence="6" id="KW-0687">Ribonucleoprotein</keyword>
<organism evidence="6 7">
    <name type="scientific">Marine Group I thaumarchaeote</name>
    <dbReference type="NCBI Taxonomy" id="2511932"/>
    <lineage>
        <taxon>Archaea</taxon>
        <taxon>Nitrososphaerota</taxon>
        <taxon>Marine Group I</taxon>
    </lineage>
</organism>
<evidence type="ECO:0000256" key="5">
    <source>
        <dbReference type="ARBA" id="ARBA00022691"/>
    </source>
</evidence>
<dbReference type="PANTHER" id="PTHR43648">
    <property type="entry name" value="ELECTRON TRANSFER FLAVOPROTEIN BETA SUBUNIT LYSINE METHYLTRANSFERASE"/>
    <property type="match status" value="1"/>
</dbReference>
<keyword evidence="3 6" id="KW-0489">Methyltransferase</keyword>
<dbReference type="EMBL" id="JACASV010000093">
    <property type="protein sequence ID" value="NWJ44031.1"/>
    <property type="molecule type" value="Genomic_DNA"/>
</dbReference>
<dbReference type="SUPFAM" id="SSF53335">
    <property type="entry name" value="S-adenosyl-L-methionine-dependent methyltransferases"/>
    <property type="match status" value="1"/>
</dbReference>
<evidence type="ECO:0000256" key="2">
    <source>
        <dbReference type="ARBA" id="ARBA00022490"/>
    </source>
</evidence>
<protein>
    <submittedName>
        <fullName evidence="6">50S ribosomal protein L11 methyltransferase</fullName>
    </submittedName>
</protein>
<gene>
    <name evidence="6" type="ORF">HX837_07525</name>
</gene>
<dbReference type="PROSITE" id="PS01131">
    <property type="entry name" value="RRNA_A_DIMETH"/>
    <property type="match status" value="1"/>
</dbReference>
<accession>A0A7K4MR57</accession>
<dbReference type="InterPro" id="IPR004498">
    <property type="entry name" value="Ribosomal_PrmA_MeTrfase"/>
</dbReference>
<dbReference type="InterPro" id="IPR029063">
    <property type="entry name" value="SAM-dependent_MTases_sf"/>
</dbReference>
<sequence>MSPVPNYFDVLSINDENGNVDVIQSLLGNDCLGAYFKNGAAQLYFDGGKRDNIEVSLQNINADFQFQWKWKKQKKEDWHLAWQDNFTPVVIDKKLAVIPHWQNEISADTVIKIKPGMAFGTGHHETTWLMLNQVLKQIKPRMSVLDLGAGSGILSIASIKLGAEKVDAIEFDPDCESNFYENLQLNQIEENMHYYQYDVLNWKNFNYDIIFANINRNVIERLIPNFRETKAKVILSGLLESDYEAIKHICQSQNFQVKEKIIKGEWICLVL</sequence>
<dbReference type="Pfam" id="PF06325">
    <property type="entry name" value="PrmA"/>
    <property type="match status" value="1"/>
</dbReference>
<evidence type="ECO:0000313" key="7">
    <source>
        <dbReference type="Proteomes" id="UP000523105"/>
    </source>
</evidence>
<keyword evidence="2" id="KW-0963">Cytoplasm</keyword>
<keyword evidence="5" id="KW-0949">S-adenosyl-L-methionine</keyword>
<dbReference type="InterPro" id="IPR050078">
    <property type="entry name" value="Ribosomal_L11_MeTrfase_PrmA"/>
</dbReference>
<dbReference type="GO" id="GO:0000179">
    <property type="term" value="F:rRNA (adenine-N6,N6-)-dimethyltransferase activity"/>
    <property type="evidence" value="ECO:0007669"/>
    <property type="project" value="InterPro"/>
</dbReference>
<reference evidence="6 7" key="1">
    <citation type="journal article" date="2019" name="Environ. Microbiol.">
        <title>Genomics insights into ecotype formation of ammonia-oxidizing archaea in the deep ocean.</title>
        <authorList>
            <person name="Wang Y."/>
            <person name="Huang J.M."/>
            <person name="Cui G.J."/>
            <person name="Nunoura T."/>
            <person name="Takaki Y."/>
            <person name="Li W.L."/>
            <person name="Li J."/>
            <person name="Gao Z.M."/>
            <person name="Takai K."/>
            <person name="Zhang A.Q."/>
            <person name="Stepanauskas R."/>
        </authorList>
    </citation>
    <scope>NUCLEOTIDE SEQUENCE [LARGE SCALE GENOMIC DNA]</scope>
    <source>
        <strain evidence="6 7">L15b</strain>
    </source>
</reference>
<dbReference type="InterPro" id="IPR020596">
    <property type="entry name" value="rRNA_Ade_Mease_Trfase_CS"/>
</dbReference>
<proteinExistence type="inferred from homology"/>
<dbReference type="GO" id="GO:0008276">
    <property type="term" value="F:protein methyltransferase activity"/>
    <property type="evidence" value="ECO:0007669"/>
    <property type="project" value="InterPro"/>
</dbReference>
<dbReference type="AlphaFoldDB" id="A0A7K4MR57"/>
<dbReference type="GO" id="GO:0005840">
    <property type="term" value="C:ribosome"/>
    <property type="evidence" value="ECO:0007669"/>
    <property type="project" value="UniProtKB-KW"/>
</dbReference>
<keyword evidence="4 6" id="KW-0808">Transferase</keyword>
<comment type="caution">
    <text evidence="6">The sequence shown here is derived from an EMBL/GenBank/DDBJ whole genome shotgun (WGS) entry which is preliminary data.</text>
</comment>
<dbReference type="CDD" id="cd02440">
    <property type="entry name" value="AdoMet_MTases"/>
    <property type="match status" value="1"/>
</dbReference>
<keyword evidence="6" id="KW-0689">Ribosomal protein</keyword>
<name>A0A7K4MR57_9ARCH</name>
<evidence type="ECO:0000256" key="1">
    <source>
        <dbReference type="ARBA" id="ARBA00009741"/>
    </source>
</evidence>
<evidence type="ECO:0000256" key="3">
    <source>
        <dbReference type="ARBA" id="ARBA00022603"/>
    </source>
</evidence>
<dbReference type="Gene3D" id="3.40.50.150">
    <property type="entry name" value="Vaccinia Virus protein VP39"/>
    <property type="match status" value="1"/>
</dbReference>
<dbReference type="PANTHER" id="PTHR43648:SF1">
    <property type="entry name" value="ELECTRON TRANSFER FLAVOPROTEIN BETA SUBUNIT LYSINE METHYLTRANSFERASE"/>
    <property type="match status" value="1"/>
</dbReference>
<evidence type="ECO:0000256" key="4">
    <source>
        <dbReference type="ARBA" id="ARBA00022679"/>
    </source>
</evidence>
<comment type="similarity">
    <text evidence="1">Belongs to the methyltransferase superfamily. PrmA family.</text>
</comment>
<dbReference type="Proteomes" id="UP000523105">
    <property type="component" value="Unassembled WGS sequence"/>
</dbReference>
<evidence type="ECO:0000313" key="6">
    <source>
        <dbReference type="EMBL" id="NWJ44031.1"/>
    </source>
</evidence>